<evidence type="ECO:0000313" key="2">
    <source>
        <dbReference type="EMBL" id="JAC29687.1"/>
    </source>
</evidence>
<proteinExistence type="evidence at transcript level"/>
<accession>A0A023G7B3</accession>
<dbReference type="SUPFAM" id="SSF57850">
    <property type="entry name" value="RING/U-box"/>
    <property type="match status" value="1"/>
</dbReference>
<reference evidence="2" key="1">
    <citation type="submission" date="2014-03" db="EMBL/GenBank/DDBJ databases">
        <title>The sialotranscriptome of Amblyomma triste, Amblyomma parvum and Amblyomma cajennense ticks, uncovered by 454-based RNA-seq.</title>
        <authorList>
            <person name="Garcia G.R."/>
            <person name="Gardinassi L.G."/>
            <person name="Ribeiro J.M."/>
            <person name="Anatriello E."/>
            <person name="Ferreira B.R."/>
            <person name="Moreira H.N."/>
            <person name="Mafra C."/>
            <person name="Olegario M.M."/>
            <person name="Szabo P.J."/>
            <person name="Miranda-Santos I.K."/>
            <person name="Maruyama S.R."/>
        </authorList>
    </citation>
    <scope>NUCLEOTIDE SEQUENCE</scope>
    <source>
        <strain evidence="2">Mato Grasso do Sul</strain>
        <tissue evidence="2">Salivary glands</tissue>
    </source>
</reference>
<sequence length="175" mass="19798">MSAFEVTVRDFPDLKDRTRIILGQSPPEGSRCLRCGDLTGLAWRAVCGHCFCNDCKDTLSRAHVLTCPVHFVKTPRNMLKRTDHGFQEMKECSAGCAWNGCTESGSVEYILKHCENCPKRPRMRRNYSWQSFEGEMEDNLHSGLVKIIKPYSPSSPKVETSHPLEFPVLHQPSGL</sequence>
<name>A0A023G7B3_AMBTT</name>
<organism evidence="2">
    <name type="scientific">Amblyomma triste</name>
    <name type="common">Neotropical tick</name>
    <dbReference type="NCBI Taxonomy" id="251400"/>
    <lineage>
        <taxon>Eukaryota</taxon>
        <taxon>Metazoa</taxon>
        <taxon>Ecdysozoa</taxon>
        <taxon>Arthropoda</taxon>
        <taxon>Chelicerata</taxon>
        <taxon>Arachnida</taxon>
        <taxon>Acari</taxon>
        <taxon>Parasitiformes</taxon>
        <taxon>Ixodida</taxon>
        <taxon>Ixodoidea</taxon>
        <taxon>Ixodidae</taxon>
        <taxon>Amblyomminae</taxon>
        <taxon>Amblyomma</taxon>
    </lineage>
</organism>
<dbReference type="Gene3D" id="3.30.40.10">
    <property type="entry name" value="Zinc/RING finger domain, C3HC4 (zinc finger)"/>
    <property type="match status" value="1"/>
</dbReference>
<evidence type="ECO:0000256" key="1">
    <source>
        <dbReference type="SAM" id="MobiDB-lite"/>
    </source>
</evidence>
<dbReference type="AlphaFoldDB" id="A0A023G7B3"/>
<dbReference type="InterPro" id="IPR013083">
    <property type="entry name" value="Znf_RING/FYVE/PHD"/>
</dbReference>
<feature type="region of interest" description="Disordered" evidence="1">
    <location>
        <begin position="155"/>
        <end position="175"/>
    </location>
</feature>
<dbReference type="EMBL" id="GBBM01005731">
    <property type="protein sequence ID" value="JAC29687.1"/>
    <property type="molecule type" value="mRNA"/>
</dbReference>
<protein>
    <submittedName>
        <fullName evidence="2">Uncharacterized protein</fullName>
    </submittedName>
</protein>